<evidence type="ECO:0000313" key="1">
    <source>
        <dbReference type="EMBL" id="KAK1413506.1"/>
    </source>
</evidence>
<protein>
    <submittedName>
        <fullName evidence="1">Uncharacterized protein</fullName>
    </submittedName>
</protein>
<sequence length="171" mass="20238">MMHQLVQQTGRDLVHQESPDKPWERSRLWCHEESFNVLKQQKGTENLIGLALDMRMLEKAKLSGSLQMKTSAFSMMYNLKLLQLNFVNIDGSYKNISKELRWLCMHGFHLKSIPSELLPMENLVVLDMSHSHIESFDISYNRSQRFVSSLKNQDVLRIWNIQHILCWERYT</sequence>
<accession>A0AAD8NM88</accession>
<comment type="caution">
    <text evidence="1">The sequence shown here is derived from an EMBL/GenBank/DDBJ whole genome shotgun (WGS) entry which is preliminary data.</text>
</comment>
<name>A0AAD8NM88_TARER</name>
<dbReference type="Gene3D" id="3.80.10.10">
    <property type="entry name" value="Ribonuclease Inhibitor"/>
    <property type="match status" value="1"/>
</dbReference>
<organism evidence="1 2">
    <name type="scientific">Tagetes erecta</name>
    <name type="common">African marigold</name>
    <dbReference type="NCBI Taxonomy" id="13708"/>
    <lineage>
        <taxon>Eukaryota</taxon>
        <taxon>Viridiplantae</taxon>
        <taxon>Streptophyta</taxon>
        <taxon>Embryophyta</taxon>
        <taxon>Tracheophyta</taxon>
        <taxon>Spermatophyta</taxon>
        <taxon>Magnoliopsida</taxon>
        <taxon>eudicotyledons</taxon>
        <taxon>Gunneridae</taxon>
        <taxon>Pentapetalae</taxon>
        <taxon>asterids</taxon>
        <taxon>campanulids</taxon>
        <taxon>Asterales</taxon>
        <taxon>Asteraceae</taxon>
        <taxon>Asteroideae</taxon>
        <taxon>Heliantheae alliance</taxon>
        <taxon>Tageteae</taxon>
        <taxon>Tagetes</taxon>
    </lineage>
</organism>
<dbReference type="GO" id="GO:0006952">
    <property type="term" value="P:defense response"/>
    <property type="evidence" value="ECO:0007669"/>
    <property type="project" value="InterPro"/>
</dbReference>
<proteinExistence type="predicted"/>
<keyword evidence="2" id="KW-1185">Reference proteome</keyword>
<dbReference type="SUPFAM" id="SSF52058">
    <property type="entry name" value="L domain-like"/>
    <property type="match status" value="1"/>
</dbReference>
<dbReference type="AlphaFoldDB" id="A0AAD8NM88"/>
<dbReference type="PANTHER" id="PTHR11017">
    <property type="entry name" value="LEUCINE-RICH REPEAT-CONTAINING PROTEIN"/>
    <property type="match status" value="1"/>
</dbReference>
<dbReference type="InterPro" id="IPR032675">
    <property type="entry name" value="LRR_dom_sf"/>
</dbReference>
<dbReference type="Proteomes" id="UP001229421">
    <property type="component" value="Unassembled WGS sequence"/>
</dbReference>
<evidence type="ECO:0000313" key="2">
    <source>
        <dbReference type="Proteomes" id="UP001229421"/>
    </source>
</evidence>
<dbReference type="EMBL" id="JAUHHV010000009">
    <property type="protein sequence ID" value="KAK1413506.1"/>
    <property type="molecule type" value="Genomic_DNA"/>
</dbReference>
<dbReference type="PANTHER" id="PTHR11017:SF313">
    <property type="entry name" value="TIR DOMAIN, P-LOOP CONTAINING NUCLEOSIDE TRIPHOSPHATE HYDROLASE"/>
    <property type="match status" value="1"/>
</dbReference>
<gene>
    <name evidence="1" type="ORF">QVD17_35280</name>
</gene>
<dbReference type="InterPro" id="IPR044974">
    <property type="entry name" value="Disease_R_plants"/>
</dbReference>
<reference evidence="1" key="1">
    <citation type="journal article" date="2023" name="bioRxiv">
        <title>Improved chromosome-level genome assembly for marigold (Tagetes erecta).</title>
        <authorList>
            <person name="Jiang F."/>
            <person name="Yuan L."/>
            <person name="Wang S."/>
            <person name="Wang H."/>
            <person name="Xu D."/>
            <person name="Wang A."/>
            <person name="Fan W."/>
        </authorList>
    </citation>
    <scope>NUCLEOTIDE SEQUENCE</scope>
    <source>
        <strain evidence="1">WSJ</strain>
        <tissue evidence="1">Leaf</tissue>
    </source>
</reference>